<keyword evidence="3 8" id="KW-0349">Heme</keyword>
<reference evidence="11 12" key="1">
    <citation type="submission" date="2019-05" db="EMBL/GenBank/DDBJ databases">
        <title>Pseudorhodobacter turbinis sp. nov., isolated from the gut of the Korean turban shell.</title>
        <authorList>
            <person name="Jeong Y.-S."/>
            <person name="Kang W.-R."/>
            <person name="Bae J.-W."/>
        </authorList>
    </citation>
    <scope>NUCLEOTIDE SEQUENCE [LARGE SCALE GENOMIC DNA]</scope>
    <source>
        <strain evidence="11 12">S12M18</strain>
    </source>
</reference>
<dbReference type="InterPro" id="IPR036909">
    <property type="entry name" value="Cyt_c-like_dom_sf"/>
</dbReference>
<evidence type="ECO:0000256" key="8">
    <source>
        <dbReference type="PROSITE-ProRule" id="PRU00433"/>
    </source>
</evidence>
<dbReference type="PRINTS" id="PR00605">
    <property type="entry name" value="CYTCHROMECIC"/>
</dbReference>
<dbReference type="PROSITE" id="PS51007">
    <property type="entry name" value="CYTC"/>
    <property type="match status" value="1"/>
</dbReference>
<dbReference type="AlphaFoldDB" id="A0A4P8EG20"/>
<dbReference type="KEGG" id="pseb:EOK75_07820"/>
<evidence type="ECO:0000256" key="2">
    <source>
        <dbReference type="ARBA" id="ARBA00022448"/>
    </source>
</evidence>
<keyword evidence="9" id="KW-0732">Signal</keyword>
<dbReference type="PANTHER" id="PTHR33751:SF9">
    <property type="entry name" value="CYTOCHROME C4"/>
    <property type="match status" value="1"/>
</dbReference>
<name>A0A4P8EG20_9RHOB</name>
<feature type="signal peptide" evidence="9">
    <location>
        <begin position="1"/>
        <end position="34"/>
    </location>
</feature>
<evidence type="ECO:0000256" key="5">
    <source>
        <dbReference type="ARBA" id="ARBA00022723"/>
    </source>
</evidence>
<keyword evidence="12" id="KW-1185">Reference proteome</keyword>
<feature type="chain" id="PRO_5020890630" evidence="9">
    <location>
        <begin position="35"/>
        <end position="115"/>
    </location>
</feature>
<gene>
    <name evidence="11" type="ORF">EOK75_07820</name>
</gene>
<evidence type="ECO:0000256" key="9">
    <source>
        <dbReference type="SAM" id="SignalP"/>
    </source>
</evidence>
<dbReference type="Pfam" id="PF00034">
    <property type="entry name" value="Cytochrom_C"/>
    <property type="match status" value="1"/>
</dbReference>
<dbReference type="InterPro" id="IPR008168">
    <property type="entry name" value="Cyt_C_IC"/>
</dbReference>
<sequence length="115" mass="12548">MPSSPISRLSGNRMNWGARFLLSFLAALPSGAAAQTLGDPEYGAYLSAECATCHQRDGSFDGIPSITNWPEEDFMAAMFAYRAKQRPHPVMQMLAARLSDEEIAALAAYYATIKN</sequence>
<dbReference type="OrthoDB" id="9805828at2"/>
<keyword evidence="5 8" id="KW-0479">Metal-binding</keyword>
<keyword evidence="7 8" id="KW-0408">Iron</keyword>
<dbReference type="GO" id="GO:0009055">
    <property type="term" value="F:electron transfer activity"/>
    <property type="evidence" value="ECO:0007669"/>
    <property type="project" value="InterPro"/>
</dbReference>
<organism evidence="11 12">
    <name type="scientific">Pseudorhodobacter turbinis</name>
    <dbReference type="NCBI Taxonomy" id="2500533"/>
    <lineage>
        <taxon>Bacteria</taxon>
        <taxon>Pseudomonadati</taxon>
        <taxon>Pseudomonadota</taxon>
        <taxon>Alphaproteobacteria</taxon>
        <taxon>Rhodobacterales</taxon>
        <taxon>Paracoccaceae</taxon>
        <taxon>Pseudorhodobacter</taxon>
    </lineage>
</organism>
<evidence type="ECO:0000313" key="11">
    <source>
        <dbReference type="EMBL" id="QCO55653.1"/>
    </source>
</evidence>
<evidence type="ECO:0000313" key="12">
    <source>
        <dbReference type="Proteomes" id="UP000298631"/>
    </source>
</evidence>
<dbReference type="GO" id="GO:0020037">
    <property type="term" value="F:heme binding"/>
    <property type="evidence" value="ECO:0007669"/>
    <property type="project" value="InterPro"/>
</dbReference>
<dbReference type="GO" id="GO:0005506">
    <property type="term" value="F:iron ion binding"/>
    <property type="evidence" value="ECO:0007669"/>
    <property type="project" value="InterPro"/>
</dbReference>
<dbReference type="InterPro" id="IPR050597">
    <property type="entry name" value="Cytochrome_c_Oxidase_Subunit"/>
</dbReference>
<accession>A0A4P8EG20</accession>
<keyword evidence="4" id="KW-0679">Respiratory chain</keyword>
<evidence type="ECO:0000256" key="3">
    <source>
        <dbReference type="ARBA" id="ARBA00022617"/>
    </source>
</evidence>
<evidence type="ECO:0000256" key="6">
    <source>
        <dbReference type="ARBA" id="ARBA00022982"/>
    </source>
</evidence>
<keyword evidence="6" id="KW-0249">Electron transport</keyword>
<dbReference type="SUPFAM" id="SSF46626">
    <property type="entry name" value="Cytochrome c"/>
    <property type="match status" value="1"/>
</dbReference>
<evidence type="ECO:0000256" key="1">
    <source>
        <dbReference type="ARBA" id="ARBA00001926"/>
    </source>
</evidence>
<comment type="cofactor">
    <cofactor evidence="1">
        <name>heme c</name>
        <dbReference type="ChEBI" id="CHEBI:61717"/>
    </cofactor>
</comment>
<protein>
    <submittedName>
        <fullName evidence="11">C-type cytochrome</fullName>
    </submittedName>
</protein>
<evidence type="ECO:0000256" key="4">
    <source>
        <dbReference type="ARBA" id="ARBA00022660"/>
    </source>
</evidence>
<dbReference type="Gene3D" id="1.10.760.10">
    <property type="entry name" value="Cytochrome c-like domain"/>
    <property type="match status" value="1"/>
</dbReference>
<dbReference type="PANTHER" id="PTHR33751">
    <property type="entry name" value="CBB3-TYPE CYTOCHROME C OXIDASE SUBUNIT FIXP"/>
    <property type="match status" value="1"/>
</dbReference>
<keyword evidence="2" id="KW-0813">Transport</keyword>
<dbReference type="InterPro" id="IPR009056">
    <property type="entry name" value="Cyt_c-like_dom"/>
</dbReference>
<evidence type="ECO:0000256" key="7">
    <source>
        <dbReference type="ARBA" id="ARBA00023004"/>
    </source>
</evidence>
<proteinExistence type="predicted"/>
<dbReference type="EMBL" id="CP039964">
    <property type="protein sequence ID" value="QCO55653.1"/>
    <property type="molecule type" value="Genomic_DNA"/>
</dbReference>
<feature type="domain" description="Cytochrome c" evidence="10">
    <location>
        <begin position="38"/>
        <end position="114"/>
    </location>
</feature>
<evidence type="ECO:0000259" key="10">
    <source>
        <dbReference type="PROSITE" id="PS51007"/>
    </source>
</evidence>
<dbReference type="Proteomes" id="UP000298631">
    <property type="component" value="Chromosome"/>
</dbReference>